<reference evidence="1" key="2">
    <citation type="submission" date="2020-11" db="EMBL/GenBank/DDBJ databases">
        <authorList>
            <person name="McCartney M.A."/>
            <person name="Auch B."/>
            <person name="Kono T."/>
            <person name="Mallez S."/>
            <person name="Becker A."/>
            <person name="Gohl D.M."/>
            <person name="Silverstein K.A.T."/>
            <person name="Koren S."/>
            <person name="Bechman K.B."/>
            <person name="Herman A."/>
            <person name="Abrahante J.E."/>
            <person name="Garbe J."/>
        </authorList>
    </citation>
    <scope>NUCLEOTIDE SEQUENCE</scope>
    <source>
        <strain evidence="1">Duluth1</strain>
        <tissue evidence="1">Whole animal</tissue>
    </source>
</reference>
<evidence type="ECO:0000313" key="2">
    <source>
        <dbReference type="Proteomes" id="UP000828390"/>
    </source>
</evidence>
<gene>
    <name evidence="1" type="ORF">DPMN_111847</name>
</gene>
<dbReference type="AlphaFoldDB" id="A0A9D4QPG1"/>
<name>A0A9D4QPG1_DREPO</name>
<proteinExistence type="predicted"/>
<sequence>MRLLVQWEKGRIQDFKSNPKTHYVAAYDDQYAIVDLQPSLSDLLFPLTEYFKLYTIIVFYLTKFHDDWTKNVTSRVFTCFAYINIEKTAPLPGGYVFSPIWTIFKLVRDINKTNFLTKFYDD</sequence>
<evidence type="ECO:0000313" key="1">
    <source>
        <dbReference type="EMBL" id="KAH3838438.1"/>
    </source>
</evidence>
<accession>A0A9D4QPG1</accession>
<dbReference type="Proteomes" id="UP000828390">
    <property type="component" value="Unassembled WGS sequence"/>
</dbReference>
<protein>
    <submittedName>
        <fullName evidence="1">Uncharacterized protein</fullName>
    </submittedName>
</protein>
<dbReference type="EMBL" id="JAIWYP010000004">
    <property type="protein sequence ID" value="KAH3838438.1"/>
    <property type="molecule type" value="Genomic_DNA"/>
</dbReference>
<comment type="caution">
    <text evidence="1">The sequence shown here is derived from an EMBL/GenBank/DDBJ whole genome shotgun (WGS) entry which is preliminary data.</text>
</comment>
<organism evidence="1 2">
    <name type="scientific">Dreissena polymorpha</name>
    <name type="common">Zebra mussel</name>
    <name type="synonym">Mytilus polymorpha</name>
    <dbReference type="NCBI Taxonomy" id="45954"/>
    <lineage>
        <taxon>Eukaryota</taxon>
        <taxon>Metazoa</taxon>
        <taxon>Spiralia</taxon>
        <taxon>Lophotrochozoa</taxon>
        <taxon>Mollusca</taxon>
        <taxon>Bivalvia</taxon>
        <taxon>Autobranchia</taxon>
        <taxon>Heteroconchia</taxon>
        <taxon>Euheterodonta</taxon>
        <taxon>Imparidentia</taxon>
        <taxon>Neoheterodontei</taxon>
        <taxon>Myida</taxon>
        <taxon>Dreissenoidea</taxon>
        <taxon>Dreissenidae</taxon>
        <taxon>Dreissena</taxon>
    </lineage>
</organism>
<keyword evidence="2" id="KW-1185">Reference proteome</keyword>
<reference evidence="1" key="1">
    <citation type="journal article" date="2019" name="bioRxiv">
        <title>The Genome of the Zebra Mussel, Dreissena polymorpha: A Resource for Invasive Species Research.</title>
        <authorList>
            <person name="McCartney M.A."/>
            <person name="Auch B."/>
            <person name="Kono T."/>
            <person name="Mallez S."/>
            <person name="Zhang Y."/>
            <person name="Obille A."/>
            <person name="Becker A."/>
            <person name="Abrahante J.E."/>
            <person name="Garbe J."/>
            <person name="Badalamenti J.P."/>
            <person name="Herman A."/>
            <person name="Mangelson H."/>
            <person name="Liachko I."/>
            <person name="Sullivan S."/>
            <person name="Sone E.D."/>
            <person name="Koren S."/>
            <person name="Silverstein K.A.T."/>
            <person name="Beckman K.B."/>
            <person name="Gohl D.M."/>
        </authorList>
    </citation>
    <scope>NUCLEOTIDE SEQUENCE</scope>
    <source>
        <strain evidence="1">Duluth1</strain>
        <tissue evidence="1">Whole animal</tissue>
    </source>
</reference>